<dbReference type="RefSeq" id="WP_379689571.1">
    <property type="nucleotide sequence ID" value="NZ_JBHLYW010000011.1"/>
</dbReference>
<keyword evidence="2" id="KW-1133">Transmembrane helix</keyword>
<comment type="caution">
    <text evidence="3">The sequence shown here is derived from an EMBL/GenBank/DDBJ whole genome shotgun (WGS) entry which is preliminary data.</text>
</comment>
<feature type="region of interest" description="Disordered" evidence="1">
    <location>
        <begin position="1"/>
        <end position="23"/>
    </location>
</feature>
<keyword evidence="2" id="KW-0812">Transmembrane</keyword>
<name>A0ABV6BUD4_9FLAO</name>
<proteinExistence type="predicted"/>
<keyword evidence="2" id="KW-0472">Membrane</keyword>
<keyword evidence="4" id="KW-1185">Reference proteome</keyword>
<evidence type="ECO:0000256" key="2">
    <source>
        <dbReference type="SAM" id="Phobius"/>
    </source>
</evidence>
<evidence type="ECO:0000313" key="3">
    <source>
        <dbReference type="EMBL" id="MFC0079044.1"/>
    </source>
</evidence>
<organism evidence="3 4">
    <name type="scientific">Flavobacterium procerum</name>
    <dbReference type="NCBI Taxonomy" id="1455569"/>
    <lineage>
        <taxon>Bacteria</taxon>
        <taxon>Pseudomonadati</taxon>
        <taxon>Bacteroidota</taxon>
        <taxon>Flavobacteriia</taxon>
        <taxon>Flavobacteriales</taxon>
        <taxon>Flavobacteriaceae</taxon>
        <taxon>Flavobacterium</taxon>
    </lineage>
</organism>
<accession>A0ABV6BUD4</accession>
<reference evidence="3 4" key="1">
    <citation type="submission" date="2024-09" db="EMBL/GenBank/DDBJ databases">
        <authorList>
            <person name="Sun Q."/>
            <person name="Mori K."/>
        </authorList>
    </citation>
    <scope>NUCLEOTIDE SEQUENCE [LARGE SCALE GENOMIC DNA]</scope>
    <source>
        <strain evidence="3 4">CGMCC 1.12926</strain>
    </source>
</reference>
<feature type="compositionally biased region" description="Polar residues" evidence="1">
    <location>
        <begin position="1"/>
        <end position="15"/>
    </location>
</feature>
<sequence length="316" mass="32107">MSSPKLNPYKTNTGKQEPAFSDDQKKSLALTTGIYAILIALLFLIRFWPPYNPENNVALADGGGGGGGVTVNFGDSDLGSGANYKSEVLNVKNNVKQVAAKATPEDATITQENSATDETDVVIPTKEKPKKPVPVTKPETKPVPEKPKVSNSTNDALSSILKGSNKGGDGDDKAAGNKGKANGSLGSKDYYGSGGSGGGTGGGNGTGNGIGTGSGYGAGSGGGSGGGKGYTLNGRRALSTPAPKYTCNEEGTVVVEVTVDKTGKTVNATAGIKGTTNKASCLLEQAKIAALNTKWSADENAAPKQIGKIIYNFNLN</sequence>
<dbReference type="Proteomes" id="UP001589734">
    <property type="component" value="Unassembled WGS sequence"/>
</dbReference>
<feature type="transmembrane region" description="Helical" evidence="2">
    <location>
        <begin position="28"/>
        <end position="48"/>
    </location>
</feature>
<feature type="compositionally biased region" description="Low complexity" evidence="1">
    <location>
        <begin position="176"/>
        <end position="187"/>
    </location>
</feature>
<feature type="region of interest" description="Disordered" evidence="1">
    <location>
        <begin position="99"/>
        <end position="187"/>
    </location>
</feature>
<dbReference type="EMBL" id="JBHLYW010000011">
    <property type="protein sequence ID" value="MFC0079044.1"/>
    <property type="molecule type" value="Genomic_DNA"/>
</dbReference>
<gene>
    <name evidence="3" type="ORF">ACFFLS_18490</name>
</gene>
<protein>
    <submittedName>
        <fullName evidence="3">Energy transducer TonB</fullName>
    </submittedName>
</protein>
<feature type="compositionally biased region" description="Basic and acidic residues" evidence="1">
    <location>
        <begin position="138"/>
        <end position="148"/>
    </location>
</feature>
<evidence type="ECO:0000313" key="4">
    <source>
        <dbReference type="Proteomes" id="UP001589734"/>
    </source>
</evidence>
<evidence type="ECO:0000256" key="1">
    <source>
        <dbReference type="SAM" id="MobiDB-lite"/>
    </source>
</evidence>